<evidence type="ECO:0000313" key="2">
    <source>
        <dbReference type="EMBL" id="MBV7377700.1"/>
    </source>
</evidence>
<keyword evidence="1" id="KW-0732">Signal</keyword>
<sequence length="266" mass="29576">MRATSAILLSLAFALPAVGQSSKDTYTRARIPPTQQDAARRDPVLSYVEANVAETLYHELAHALIDAIDLPIYGPEEYAADMFAVVMMNRLHSDGEIMQMAPLIAANYLWFADRSGQTVGDLDLWDVHGPDLQRYYNFSCMVYGSGPDTRRDILQLSSLPEERVETCKDEYEQTARAWGIVLDAHATSTPGNSLRMDWVAEPESHLARFVTSVVDEVNATIQLPATINVSVIPCGQSNAYYDPDYAEIQICTELANDLASRARELR</sequence>
<evidence type="ECO:0000256" key="1">
    <source>
        <dbReference type="SAM" id="SignalP"/>
    </source>
</evidence>
<gene>
    <name evidence="2" type="ORF">KJP28_02100</name>
</gene>
<dbReference type="EMBL" id="JAHUZE010000001">
    <property type="protein sequence ID" value="MBV7377700.1"/>
    <property type="molecule type" value="Genomic_DNA"/>
</dbReference>
<comment type="caution">
    <text evidence="2">The sequence shown here is derived from an EMBL/GenBank/DDBJ whole genome shotgun (WGS) entry which is preliminary data.</text>
</comment>
<reference evidence="2 3" key="1">
    <citation type="submission" date="2021-05" db="EMBL/GenBank/DDBJ databases">
        <title>Culturable bacteria isolated from Daya Bay.</title>
        <authorList>
            <person name="Zheng W."/>
            <person name="Yu S."/>
            <person name="Huang Y."/>
        </authorList>
    </citation>
    <scope>NUCLEOTIDE SEQUENCE [LARGE SCALE GENOMIC DNA]</scope>
    <source>
        <strain evidence="2 3">DP4N28-5</strain>
    </source>
</reference>
<dbReference type="Proteomes" id="UP000756530">
    <property type="component" value="Unassembled WGS sequence"/>
</dbReference>
<name>A0ABS6SY86_9RHOB</name>
<keyword evidence="3" id="KW-1185">Reference proteome</keyword>
<feature type="signal peptide" evidence="1">
    <location>
        <begin position="1"/>
        <end position="19"/>
    </location>
</feature>
<dbReference type="RefSeq" id="WP_218390573.1">
    <property type="nucleotide sequence ID" value="NZ_JAHUZE010000001.1"/>
</dbReference>
<dbReference type="InterPro" id="IPR025644">
    <property type="entry name" value="DUF4344"/>
</dbReference>
<dbReference type="Pfam" id="PF14247">
    <property type="entry name" value="DUF4344"/>
    <property type="match status" value="2"/>
</dbReference>
<proteinExistence type="predicted"/>
<feature type="chain" id="PRO_5046898484" evidence="1">
    <location>
        <begin position="20"/>
        <end position="266"/>
    </location>
</feature>
<accession>A0ABS6SY86</accession>
<organism evidence="2 3">
    <name type="scientific">Maritimibacter dapengensis</name>
    <dbReference type="NCBI Taxonomy" id="2836868"/>
    <lineage>
        <taxon>Bacteria</taxon>
        <taxon>Pseudomonadati</taxon>
        <taxon>Pseudomonadota</taxon>
        <taxon>Alphaproteobacteria</taxon>
        <taxon>Rhodobacterales</taxon>
        <taxon>Roseobacteraceae</taxon>
        <taxon>Maritimibacter</taxon>
    </lineage>
</organism>
<evidence type="ECO:0000313" key="3">
    <source>
        <dbReference type="Proteomes" id="UP000756530"/>
    </source>
</evidence>
<protein>
    <submittedName>
        <fullName evidence="2">DUF4344 domain-containing metallopeptidase</fullName>
    </submittedName>
</protein>